<evidence type="ECO:0000313" key="2">
    <source>
        <dbReference type="Proteomes" id="UP001596072"/>
    </source>
</evidence>
<evidence type="ECO:0000313" key="1">
    <source>
        <dbReference type="EMBL" id="MFC5730980.1"/>
    </source>
</evidence>
<dbReference type="Pfam" id="PF06245">
    <property type="entry name" value="DUF1015"/>
    <property type="match status" value="1"/>
</dbReference>
<comment type="caution">
    <text evidence="1">The sequence shown here is derived from an EMBL/GenBank/DDBJ whole genome shotgun (WGS) entry which is preliminary data.</text>
</comment>
<dbReference type="PANTHER" id="PTHR36454:SF1">
    <property type="entry name" value="DUF1015 DOMAIN-CONTAINING PROTEIN"/>
    <property type="match status" value="1"/>
</dbReference>
<sequence length="383" mass="41572">MDAGTLVTPPYVAGPLRLEPFPALMLVPSRVGDPSTGRAFARPYKDVSARLLRWQGKGLLRRDDEPALYLHEYTAAGITVRGLVGALDVSRRATRPEDRAVLPHEGIHPAQADELADRMAEMSLNPAPILLVHHGSERLRDTLAAVAGRAPDHCFTDRSEQLHRIWAIRDAAVLEVIADELAGSRALIADGHHRYAAYLRLQRREAGAAGAPRATDLGLAMLIDQDATPLFLGPIHRTLTGTSLDDLRAAAQDLGLRFREQSQEQAVAALSTTHLAATDGRRWAVVTLDVGADEAAVEALHRRIVPALPHGPTTIGYHHSVDDALKRAKREDIAVLMPAPTVDLVIRVAEADRLLPEKATSFQPKPSLGVLIRSLRASPPVRT</sequence>
<keyword evidence="2" id="KW-1185">Reference proteome</keyword>
<dbReference type="EMBL" id="JBHSNS010000011">
    <property type="protein sequence ID" value="MFC5730980.1"/>
    <property type="molecule type" value="Genomic_DNA"/>
</dbReference>
<reference evidence="2" key="1">
    <citation type="journal article" date="2019" name="Int. J. Syst. Evol. Microbiol.">
        <title>The Global Catalogue of Microorganisms (GCM) 10K type strain sequencing project: providing services to taxonomists for standard genome sequencing and annotation.</title>
        <authorList>
            <consortium name="The Broad Institute Genomics Platform"/>
            <consortium name="The Broad Institute Genome Sequencing Center for Infectious Disease"/>
            <person name="Wu L."/>
            <person name="Ma J."/>
        </authorList>
    </citation>
    <scope>NUCLEOTIDE SEQUENCE [LARGE SCALE GENOMIC DNA]</scope>
    <source>
        <strain evidence="2">YIM 94188</strain>
    </source>
</reference>
<dbReference type="PANTHER" id="PTHR36454">
    <property type="entry name" value="LMO2823 PROTEIN"/>
    <property type="match status" value="1"/>
</dbReference>
<dbReference type="InterPro" id="IPR008323">
    <property type="entry name" value="UCP033563"/>
</dbReference>
<name>A0ABW0ZR73_9ACTN</name>
<accession>A0ABW0ZR73</accession>
<organism evidence="1 2">
    <name type="scientific">Nocardioides vastitatis</name>
    <dbReference type="NCBI Taxonomy" id="2568655"/>
    <lineage>
        <taxon>Bacteria</taxon>
        <taxon>Bacillati</taxon>
        <taxon>Actinomycetota</taxon>
        <taxon>Actinomycetes</taxon>
        <taxon>Propionibacteriales</taxon>
        <taxon>Nocardioidaceae</taxon>
        <taxon>Nocardioides</taxon>
    </lineage>
</organism>
<dbReference type="RefSeq" id="WP_136435824.1">
    <property type="nucleotide sequence ID" value="NZ_JBHSNS010000011.1"/>
</dbReference>
<proteinExistence type="predicted"/>
<protein>
    <submittedName>
        <fullName evidence="1">DUF1015 family protein</fullName>
    </submittedName>
</protein>
<gene>
    <name evidence="1" type="ORF">ACFPQB_18820</name>
</gene>
<dbReference type="Proteomes" id="UP001596072">
    <property type="component" value="Unassembled WGS sequence"/>
</dbReference>